<feature type="transmembrane region" description="Helical" evidence="2">
    <location>
        <begin position="107"/>
        <end position="125"/>
    </location>
</feature>
<evidence type="ECO:0000256" key="1">
    <source>
        <dbReference type="SAM" id="MobiDB-lite"/>
    </source>
</evidence>
<evidence type="ECO:0000313" key="3">
    <source>
        <dbReference type="EMBL" id="GAA4717445.1"/>
    </source>
</evidence>
<comment type="caution">
    <text evidence="3">The sequence shown here is derived from an EMBL/GenBank/DDBJ whole genome shotgun (WGS) entry which is preliminary data.</text>
</comment>
<dbReference type="EMBL" id="BAABKM010000004">
    <property type="protein sequence ID" value="GAA4717445.1"/>
    <property type="molecule type" value="Genomic_DNA"/>
</dbReference>
<feature type="transmembrane region" description="Helical" evidence="2">
    <location>
        <begin position="84"/>
        <end position="101"/>
    </location>
</feature>
<reference evidence="4" key="1">
    <citation type="journal article" date="2019" name="Int. J. Syst. Evol. Microbiol.">
        <title>The Global Catalogue of Microorganisms (GCM) 10K type strain sequencing project: providing services to taxonomists for standard genome sequencing and annotation.</title>
        <authorList>
            <consortium name="The Broad Institute Genomics Platform"/>
            <consortium name="The Broad Institute Genome Sequencing Center for Infectious Disease"/>
            <person name="Wu L."/>
            <person name="Ma J."/>
        </authorList>
    </citation>
    <scope>NUCLEOTIDE SEQUENCE [LARGE SCALE GENOMIC DNA]</scope>
    <source>
        <strain evidence="4">JCM 18531</strain>
    </source>
</reference>
<keyword evidence="2" id="KW-0472">Membrane</keyword>
<gene>
    <name evidence="3" type="ORF">GCM10023349_41680</name>
</gene>
<keyword evidence="4" id="KW-1185">Reference proteome</keyword>
<evidence type="ECO:0000256" key="2">
    <source>
        <dbReference type="SAM" id="Phobius"/>
    </source>
</evidence>
<protein>
    <submittedName>
        <fullName evidence="3">Uncharacterized protein</fullName>
    </submittedName>
</protein>
<keyword evidence="2" id="KW-0812">Transmembrane</keyword>
<sequence>MRREYVVTLSEAEVTRLREFDNKTDAAKHWPLGPNRSFRRTNGSTFVVKEYSGSPLGSAYVMTLGEATLLEGSNQVLVTVRTKAHGFGYLLIIGGVVVALATPREGIAAILMGVFLVAAGWFLFVRRPGEEDDLDQVEQVLRAEIRGHWQPVDADPEAAYTDRPAPSSRRPTG</sequence>
<name>A0ABP8Y044_9ACTN</name>
<dbReference type="RefSeq" id="WP_345523582.1">
    <property type="nucleotide sequence ID" value="NZ_BAABKM010000004.1"/>
</dbReference>
<evidence type="ECO:0000313" key="4">
    <source>
        <dbReference type="Proteomes" id="UP001499974"/>
    </source>
</evidence>
<proteinExistence type="predicted"/>
<accession>A0ABP8Y044</accession>
<dbReference type="Proteomes" id="UP001499974">
    <property type="component" value="Unassembled WGS sequence"/>
</dbReference>
<organism evidence="3 4">
    <name type="scientific">Nocardioides conyzicola</name>
    <dbReference type="NCBI Taxonomy" id="1651781"/>
    <lineage>
        <taxon>Bacteria</taxon>
        <taxon>Bacillati</taxon>
        <taxon>Actinomycetota</taxon>
        <taxon>Actinomycetes</taxon>
        <taxon>Propionibacteriales</taxon>
        <taxon>Nocardioidaceae</taxon>
        <taxon>Nocardioides</taxon>
    </lineage>
</organism>
<keyword evidence="2" id="KW-1133">Transmembrane helix</keyword>
<feature type="region of interest" description="Disordered" evidence="1">
    <location>
        <begin position="152"/>
        <end position="173"/>
    </location>
</feature>